<reference evidence="1 2" key="1">
    <citation type="journal article" date="2021" name="Hortic Res">
        <title>High-quality reference genome and annotation aids understanding of berry development for evergreen blueberry (Vaccinium darrowii).</title>
        <authorList>
            <person name="Yu J."/>
            <person name="Hulse-Kemp A.M."/>
            <person name="Babiker E."/>
            <person name="Staton M."/>
        </authorList>
    </citation>
    <scope>NUCLEOTIDE SEQUENCE [LARGE SCALE GENOMIC DNA]</scope>
    <source>
        <strain evidence="2">cv. NJ 8807/NJ 8810</strain>
        <tissue evidence="1">Young leaf</tissue>
    </source>
</reference>
<name>A0ACB7YJM8_9ERIC</name>
<keyword evidence="2" id="KW-1185">Reference proteome</keyword>
<gene>
    <name evidence="1" type="ORF">Vadar_006012</name>
</gene>
<organism evidence="1 2">
    <name type="scientific">Vaccinium darrowii</name>
    <dbReference type="NCBI Taxonomy" id="229202"/>
    <lineage>
        <taxon>Eukaryota</taxon>
        <taxon>Viridiplantae</taxon>
        <taxon>Streptophyta</taxon>
        <taxon>Embryophyta</taxon>
        <taxon>Tracheophyta</taxon>
        <taxon>Spermatophyta</taxon>
        <taxon>Magnoliopsida</taxon>
        <taxon>eudicotyledons</taxon>
        <taxon>Gunneridae</taxon>
        <taxon>Pentapetalae</taxon>
        <taxon>asterids</taxon>
        <taxon>Ericales</taxon>
        <taxon>Ericaceae</taxon>
        <taxon>Vaccinioideae</taxon>
        <taxon>Vaccinieae</taxon>
        <taxon>Vaccinium</taxon>
    </lineage>
</organism>
<dbReference type="Proteomes" id="UP000828048">
    <property type="component" value="Chromosome 11"/>
</dbReference>
<sequence>MFVPSSYKAVEDFSDQWWALVHSSPWFQDYWLRERFQDPESDPIFSENDDPAPLLLDLDSLFDVIKQEEEERKYNKDLVSLQTVKWRNARVSAEKPRYAEKAPKIVNVKIGVVKLEMGNRVLRYWVPKASSLD</sequence>
<proteinExistence type="predicted"/>
<accession>A0ACB7YJM8</accession>
<protein>
    <submittedName>
        <fullName evidence="1">Uncharacterized protein</fullName>
    </submittedName>
</protein>
<evidence type="ECO:0000313" key="1">
    <source>
        <dbReference type="EMBL" id="KAH7853728.1"/>
    </source>
</evidence>
<comment type="caution">
    <text evidence="1">The sequence shown here is derived from an EMBL/GenBank/DDBJ whole genome shotgun (WGS) entry which is preliminary data.</text>
</comment>
<evidence type="ECO:0000313" key="2">
    <source>
        <dbReference type="Proteomes" id="UP000828048"/>
    </source>
</evidence>
<dbReference type="EMBL" id="CM037161">
    <property type="protein sequence ID" value="KAH7853728.1"/>
    <property type="molecule type" value="Genomic_DNA"/>
</dbReference>